<evidence type="ECO:0000313" key="1">
    <source>
        <dbReference type="EMBL" id="KAJ9102906.1"/>
    </source>
</evidence>
<reference evidence="1" key="1">
    <citation type="submission" date="2023-04" db="EMBL/GenBank/DDBJ databases">
        <title>Draft Genome sequencing of Naganishia species isolated from polar environments using Oxford Nanopore Technology.</title>
        <authorList>
            <person name="Leo P."/>
            <person name="Venkateswaran K."/>
        </authorList>
    </citation>
    <scope>NUCLEOTIDE SEQUENCE</scope>
    <source>
        <strain evidence="1">MNA-CCFEE 5262</strain>
    </source>
</reference>
<dbReference type="Proteomes" id="UP001230649">
    <property type="component" value="Unassembled WGS sequence"/>
</dbReference>
<dbReference type="EMBL" id="JASBWS010000061">
    <property type="protein sequence ID" value="KAJ9102906.1"/>
    <property type="molecule type" value="Genomic_DNA"/>
</dbReference>
<keyword evidence="2" id="KW-1185">Reference proteome</keyword>
<accession>A0ACC2VUU2</accession>
<evidence type="ECO:0000313" key="2">
    <source>
        <dbReference type="Proteomes" id="UP001230649"/>
    </source>
</evidence>
<sequence length="391" mass="43438">MQLRRTALSNVYIRRLQDFNNEVKARQSASDKANELPSPSTQTSTLPAVGPSDRPPARKKVKTHPTDGPEKDAFIQTRIQPERSTRTSAQTVTTEPSSKKALPPKTPNEVMREWPSDGRTEVIITNGDFFRLEEAEYLNDTLIAFGLKYHWFVLDDEAAACEGKKLKREDIHIFHSSFYKKLSIRNKSGYNEANPGGPIWPAYETVRKWTNKLDTFAKRMLIVPINENLHWYLAIILNPAAVLEKTLEAAGSSDAVEDVGDITEAQKEAVLSQPLEEEKKQEKIDQAKELAEGSTKEVDEHDPLDVMSSGGRPKDNDADSDVEELPDRKSDDQDVGQTLGARSATRASNAGKQPAKTADPIPLAAPQNSRQLKRESQPAGSQATQDALQSR</sequence>
<name>A0ACC2VUU2_9TREE</name>
<comment type="caution">
    <text evidence="1">The sequence shown here is derived from an EMBL/GenBank/DDBJ whole genome shotgun (WGS) entry which is preliminary data.</text>
</comment>
<organism evidence="1 2">
    <name type="scientific">Naganishia adeliensis</name>
    <dbReference type="NCBI Taxonomy" id="92952"/>
    <lineage>
        <taxon>Eukaryota</taxon>
        <taxon>Fungi</taxon>
        <taxon>Dikarya</taxon>
        <taxon>Basidiomycota</taxon>
        <taxon>Agaricomycotina</taxon>
        <taxon>Tremellomycetes</taxon>
        <taxon>Filobasidiales</taxon>
        <taxon>Filobasidiaceae</taxon>
        <taxon>Naganishia</taxon>
    </lineage>
</organism>
<protein>
    <submittedName>
        <fullName evidence="1">Uncharacterized protein</fullName>
    </submittedName>
</protein>
<gene>
    <name evidence="1" type="ORF">QFC20_004872</name>
</gene>
<proteinExistence type="predicted"/>